<keyword evidence="2 4" id="KW-0378">Hydrolase</keyword>
<feature type="domain" description="GH26" evidence="5">
    <location>
        <begin position="29"/>
        <end position="345"/>
    </location>
</feature>
<comment type="caution">
    <text evidence="6">The sequence shown here is derived from an EMBL/GenBank/DDBJ whole genome shotgun (WGS) entry which is preliminary data.</text>
</comment>
<dbReference type="GO" id="GO:0045493">
    <property type="term" value="P:xylan catabolic process"/>
    <property type="evidence" value="ECO:0007669"/>
    <property type="project" value="UniProtKB-KW"/>
</dbReference>
<keyword evidence="6" id="KW-0858">Xylan degradation</keyword>
<dbReference type="PROSITE" id="PS51764">
    <property type="entry name" value="GH26"/>
    <property type="match status" value="1"/>
</dbReference>
<evidence type="ECO:0000256" key="2">
    <source>
        <dbReference type="ARBA" id="ARBA00022801"/>
    </source>
</evidence>
<dbReference type="GO" id="GO:0006080">
    <property type="term" value="P:substituted mannan metabolic process"/>
    <property type="evidence" value="ECO:0007669"/>
    <property type="project" value="InterPro"/>
</dbReference>
<gene>
    <name evidence="6" type="ORF">E1269_09705</name>
</gene>
<feature type="active site" description="Proton donor" evidence="4">
    <location>
        <position position="171"/>
    </location>
</feature>
<dbReference type="InterPro" id="IPR022790">
    <property type="entry name" value="GH26_dom"/>
</dbReference>
<dbReference type="InParanoid" id="A0A4R5DGU1"/>
<evidence type="ECO:0000256" key="4">
    <source>
        <dbReference type="PROSITE-ProRule" id="PRU01100"/>
    </source>
</evidence>
<evidence type="ECO:0000313" key="6">
    <source>
        <dbReference type="EMBL" id="TDE11140.1"/>
    </source>
</evidence>
<reference evidence="6 7" key="1">
    <citation type="submission" date="2019-03" db="EMBL/GenBank/DDBJ databases">
        <title>Draft genome sequences of novel Actinobacteria.</title>
        <authorList>
            <person name="Sahin N."/>
            <person name="Ay H."/>
            <person name="Saygin H."/>
        </authorList>
    </citation>
    <scope>NUCLEOTIDE SEQUENCE [LARGE SCALE GENOMIC DNA]</scope>
    <source>
        <strain evidence="6 7">5K138</strain>
    </source>
</reference>
<organism evidence="6 7">
    <name type="scientific">Jiangella asiatica</name>
    <dbReference type="NCBI Taxonomy" id="2530372"/>
    <lineage>
        <taxon>Bacteria</taxon>
        <taxon>Bacillati</taxon>
        <taxon>Actinomycetota</taxon>
        <taxon>Actinomycetes</taxon>
        <taxon>Jiangellales</taxon>
        <taxon>Jiangellaceae</taxon>
        <taxon>Jiangella</taxon>
    </lineage>
</organism>
<dbReference type="GO" id="GO:0016985">
    <property type="term" value="F:mannan endo-1,4-beta-mannosidase activity"/>
    <property type="evidence" value="ECO:0007669"/>
    <property type="project" value="InterPro"/>
</dbReference>
<evidence type="ECO:0000256" key="1">
    <source>
        <dbReference type="ARBA" id="ARBA00007754"/>
    </source>
</evidence>
<dbReference type="OrthoDB" id="9816550at2"/>
<evidence type="ECO:0000256" key="3">
    <source>
        <dbReference type="ARBA" id="ARBA00023295"/>
    </source>
</evidence>
<accession>A0A4R5DGU1</accession>
<keyword evidence="7" id="KW-1185">Reference proteome</keyword>
<dbReference type="InterPro" id="IPR017853">
    <property type="entry name" value="GH"/>
</dbReference>
<dbReference type="Proteomes" id="UP000294739">
    <property type="component" value="Unassembled WGS sequence"/>
</dbReference>
<dbReference type="InterPro" id="IPR000805">
    <property type="entry name" value="Glyco_hydro_26"/>
</dbReference>
<dbReference type="EMBL" id="SMKZ01000011">
    <property type="protein sequence ID" value="TDE11140.1"/>
    <property type="molecule type" value="Genomic_DNA"/>
</dbReference>
<evidence type="ECO:0000259" key="5">
    <source>
        <dbReference type="PROSITE" id="PS51764"/>
    </source>
</evidence>
<feature type="active site" description="Nucleophile" evidence="4">
    <location>
        <position position="290"/>
    </location>
</feature>
<dbReference type="RefSeq" id="WP_131893826.1">
    <property type="nucleotide sequence ID" value="NZ_SMKZ01000011.1"/>
</dbReference>
<dbReference type="Gene3D" id="3.20.20.80">
    <property type="entry name" value="Glycosidases"/>
    <property type="match status" value="1"/>
</dbReference>
<dbReference type="SUPFAM" id="SSF51445">
    <property type="entry name" value="(Trans)glycosidases"/>
    <property type="match status" value="1"/>
</dbReference>
<keyword evidence="6" id="KW-0119">Carbohydrate metabolism</keyword>
<sequence length="546" mass="60706">MHRGIRYVATGIVATALLIPAPTPESADAAPRDRFDAVNVPSNEKVLFLMGQDSGTLSDFKADVLDVDETYPRPDGVTLYTNLVGSPLAGIYQPVDFGTGRTYFPETLAEYDGALAVGLYLKDCSLTPLKAIAGDPDVPPDVIQQYQAWTDELIEWLRDTNRDVYLRIGYEFDGEWNCYQPAEYKAAFRHIAERIDALGAGRVATVWQSAAWPVQVPGPYDPTAAGHWNLWYPGDDAVDWVGISTFYGESYDAYQLACLPDAQLAAAPRVVQDSVLDFARARNKPVMIAEAAPQAYDLGESTAGCIFASGEPWDSRVPVSVDTIWSTWFAEFFAYIQDNRDVIRAVSYINTDWDSQQHWQCTAQRCPNGYWGDSRLQANPEILARVRTVLRERMWAPARRRPGPTVDMRPRSGVLEAEYEPVPAGWSDAAGYGGFALPEPSPTRNRHVMLANYQRWEPPLVQFPRVGRASTVTVRYAAVDTVDDRGPLRYTLLVDGEPVGSRELVDTGGPPAYVEDVWNVVVPNKATVTVLLDGNIMWVDRIEITR</sequence>
<proteinExistence type="inferred from homology"/>
<keyword evidence="3 4" id="KW-0326">Glycosidase</keyword>
<dbReference type="AlphaFoldDB" id="A0A4R5DGU1"/>
<keyword evidence="6" id="KW-0624">Polysaccharide degradation</keyword>
<name>A0A4R5DGU1_9ACTN</name>
<evidence type="ECO:0000313" key="7">
    <source>
        <dbReference type="Proteomes" id="UP000294739"/>
    </source>
</evidence>
<dbReference type="PANTHER" id="PTHR40079:SF4">
    <property type="entry name" value="GH26 DOMAIN-CONTAINING PROTEIN-RELATED"/>
    <property type="match status" value="1"/>
</dbReference>
<dbReference type="PANTHER" id="PTHR40079">
    <property type="entry name" value="MANNAN ENDO-1,4-BETA-MANNOSIDASE E-RELATED"/>
    <property type="match status" value="1"/>
</dbReference>
<comment type="similarity">
    <text evidence="1 4">Belongs to the glycosyl hydrolase 26 family.</text>
</comment>
<protein>
    <submittedName>
        <fullName evidence="6">Endo-1,3-beta-xylanase</fullName>
    </submittedName>
</protein>